<dbReference type="Gene3D" id="1.10.260.40">
    <property type="entry name" value="lambda repressor-like DNA-binding domains"/>
    <property type="match status" value="1"/>
</dbReference>
<dbReference type="SMART" id="SM00530">
    <property type="entry name" value="HTH_XRE"/>
    <property type="match status" value="1"/>
</dbReference>
<comment type="caution">
    <text evidence="2">The sequence shown here is derived from an EMBL/GenBank/DDBJ whole genome shotgun (WGS) entry which is preliminary data.</text>
</comment>
<dbReference type="InterPro" id="IPR011990">
    <property type="entry name" value="TPR-like_helical_dom_sf"/>
</dbReference>
<dbReference type="InterPro" id="IPR001387">
    <property type="entry name" value="Cro/C1-type_HTH"/>
</dbReference>
<keyword evidence="3" id="KW-1185">Reference proteome</keyword>
<feature type="domain" description="HTH cro/C1-type" evidence="1">
    <location>
        <begin position="11"/>
        <end position="65"/>
    </location>
</feature>
<sequence>MHSAPSAGENIAVLRKVRGTSQASLARQMGISLSYLSKIETGLRPATPPLVAAAASALRVTTARVYGDPFSDPSKQHELMDALRTVVRRHTLPREDVPPPSELAASLQRAAQLRADTNYLELLQLLPRLLGQVTATAMESDGDATAWGQVADVYSCAYACAHRFRQPDLADMIVSRQQWAAHQTWNPSAEAAAAWNEAGTYQSAGEYSDGLAIIERAIVRYEMIPGDDLERVVHLGSLHLRGVVLASRHEDKAATAAHVRRATALAERITGPDVLQHNLTFGPGNTALYELAARIELGQPDKAAEVATPLLTAPPAGLKPSRIGRLAIDAARARLATKDLVGAEEALKQAFRVAPQMAEIHPMAREVMRVLWTMHQRSRRDLLAMAKRSGLAS</sequence>
<name>A0ABN2IP39_9ACTN</name>
<dbReference type="PROSITE" id="PS50943">
    <property type="entry name" value="HTH_CROC1"/>
    <property type="match status" value="1"/>
</dbReference>
<organism evidence="2 3">
    <name type="scientific">Streptomyces yatensis</name>
    <dbReference type="NCBI Taxonomy" id="155177"/>
    <lineage>
        <taxon>Bacteria</taxon>
        <taxon>Bacillati</taxon>
        <taxon>Actinomycetota</taxon>
        <taxon>Actinomycetes</taxon>
        <taxon>Kitasatosporales</taxon>
        <taxon>Streptomycetaceae</taxon>
        <taxon>Streptomyces</taxon>
        <taxon>Streptomyces violaceusniger group</taxon>
    </lineage>
</organism>
<dbReference type="CDD" id="cd00093">
    <property type="entry name" value="HTH_XRE"/>
    <property type="match status" value="1"/>
</dbReference>
<dbReference type="Gene3D" id="1.25.40.10">
    <property type="entry name" value="Tetratricopeptide repeat domain"/>
    <property type="match status" value="1"/>
</dbReference>
<evidence type="ECO:0000259" key="1">
    <source>
        <dbReference type="PROSITE" id="PS50943"/>
    </source>
</evidence>
<protein>
    <recommendedName>
        <fullName evidence="1">HTH cro/C1-type domain-containing protein</fullName>
    </recommendedName>
</protein>
<evidence type="ECO:0000313" key="2">
    <source>
        <dbReference type="EMBL" id="GAA1708864.1"/>
    </source>
</evidence>
<accession>A0ABN2IP39</accession>
<evidence type="ECO:0000313" key="3">
    <source>
        <dbReference type="Proteomes" id="UP001499947"/>
    </source>
</evidence>
<dbReference type="InterPro" id="IPR010982">
    <property type="entry name" value="Lambda_DNA-bd_dom_sf"/>
</dbReference>
<reference evidence="2 3" key="1">
    <citation type="journal article" date="2019" name="Int. J. Syst. Evol. Microbiol.">
        <title>The Global Catalogue of Microorganisms (GCM) 10K type strain sequencing project: providing services to taxonomists for standard genome sequencing and annotation.</title>
        <authorList>
            <consortium name="The Broad Institute Genomics Platform"/>
            <consortium name="The Broad Institute Genome Sequencing Center for Infectious Disease"/>
            <person name="Wu L."/>
            <person name="Ma J."/>
        </authorList>
    </citation>
    <scope>NUCLEOTIDE SEQUENCE [LARGE SCALE GENOMIC DNA]</scope>
    <source>
        <strain evidence="2 3">JCM 13244</strain>
    </source>
</reference>
<dbReference type="Proteomes" id="UP001499947">
    <property type="component" value="Unassembled WGS sequence"/>
</dbReference>
<proteinExistence type="predicted"/>
<gene>
    <name evidence="2" type="ORF">GCM10009680_57250</name>
</gene>
<dbReference type="Pfam" id="PF01381">
    <property type="entry name" value="HTH_3"/>
    <property type="match status" value="1"/>
</dbReference>
<dbReference type="RefSeq" id="WP_211122297.1">
    <property type="nucleotide sequence ID" value="NZ_BAAALR010000063.1"/>
</dbReference>
<dbReference type="EMBL" id="BAAALR010000063">
    <property type="protein sequence ID" value="GAA1708864.1"/>
    <property type="molecule type" value="Genomic_DNA"/>
</dbReference>
<dbReference type="SUPFAM" id="SSF47413">
    <property type="entry name" value="lambda repressor-like DNA-binding domains"/>
    <property type="match status" value="1"/>
</dbReference>